<evidence type="ECO:0000313" key="2">
    <source>
        <dbReference type="Proteomes" id="UP000266841"/>
    </source>
</evidence>
<comment type="caution">
    <text evidence="1">The sequence shown here is derived from an EMBL/GenBank/DDBJ whole genome shotgun (WGS) entry which is preliminary data.</text>
</comment>
<sequence length="105" mass="11627">MPPKLRPIYGKGVKNWTPVRAVGEAGRRALRIRPGPVGERLHFRPPPIDILPLQYSIFTSNELGFPPDTTLISLTMKLSLPAFLLAASAAAKERDVFHARNTANR</sequence>
<dbReference type="AlphaFoldDB" id="K0S3E9"/>
<dbReference type="EMBL" id="AGNL01033857">
    <property type="protein sequence ID" value="EJK55516.1"/>
    <property type="molecule type" value="Genomic_DNA"/>
</dbReference>
<name>K0S3E9_THAOC</name>
<dbReference type="Proteomes" id="UP000266841">
    <property type="component" value="Unassembled WGS sequence"/>
</dbReference>
<proteinExistence type="predicted"/>
<protein>
    <submittedName>
        <fullName evidence="1">Uncharacterized protein</fullName>
    </submittedName>
</protein>
<organism evidence="1 2">
    <name type="scientific">Thalassiosira oceanica</name>
    <name type="common">Marine diatom</name>
    <dbReference type="NCBI Taxonomy" id="159749"/>
    <lineage>
        <taxon>Eukaryota</taxon>
        <taxon>Sar</taxon>
        <taxon>Stramenopiles</taxon>
        <taxon>Ochrophyta</taxon>
        <taxon>Bacillariophyta</taxon>
        <taxon>Coscinodiscophyceae</taxon>
        <taxon>Thalassiosirophycidae</taxon>
        <taxon>Thalassiosirales</taxon>
        <taxon>Thalassiosiraceae</taxon>
        <taxon>Thalassiosira</taxon>
    </lineage>
</organism>
<gene>
    <name evidence="1" type="ORF">THAOC_24750</name>
</gene>
<evidence type="ECO:0000313" key="1">
    <source>
        <dbReference type="EMBL" id="EJK55516.1"/>
    </source>
</evidence>
<keyword evidence="2" id="KW-1185">Reference proteome</keyword>
<reference evidence="1 2" key="1">
    <citation type="journal article" date="2012" name="Genome Biol.">
        <title>Genome and low-iron response of an oceanic diatom adapted to chronic iron limitation.</title>
        <authorList>
            <person name="Lommer M."/>
            <person name="Specht M."/>
            <person name="Roy A.S."/>
            <person name="Kraemer L."/>
            <person name="Andreson R."/>
            <person name="Gutowska M.A."/>
            <person name="Wolf J."/>
            <person name="Bergner S.V."/>
            <person name="Schilhabel M.B."/>
            <person name="Klostermeier U.C."/>
            <person name="Beiko R.G."/>
            <person name="Rosenstiel P."/>
            <person name="Hippler M."/>
            <person name="Laroche J."/>
        </authorList>
    </citation>
    <scope>NUCLEOTIDE SEQUENCE [LARGE SCALE GENOMIC DNA]</scope>
    <source>
        <strain evidence="1 2">CCMP1005</strain>
    </source>
</reference>
<accession>K0S3E9</accession>
<feature type="non-terminal residue" evidence="1">
    <location>
        <position position="105"/>
    </location>
</feature>